<dbReference type="AlphaFoldDB" id="A0A914QBY1"/>
<evidence type="ECO:0000313" key="2">
    <source>
        <dbReference type="WBParaSite" id="PDA_v2.g26792.t1"/>
    </source>
</evidence>
<evidence type="ECO:0000313" key="1">
    <source>
        <dbReference type="Proteomes" id="UP000887578"/>
    </source>
</evidence>
<reference evidence="2" key="1">
    <citation type="submission" date="2022-11" db="UniProtKB">
        <authorList>
            <consortium name="WormBaseParasite"/>
        </authorList>
    </citation>
    <scope>IDENTIFICATION</scope>
</reference>
<protein>
    <submittedName>
        <fullName evidence="2">Uncharacterized protein</fullName>
    </submittedName>
</protein>
<keyword evidence="1" id="KW-1185">Reference proteome</keyword>
<organism evidence="1 2">
    <name type="scientific">Panagrolaimus davidi</name>
    <dbReference type="NCBI Taxonomy" id="227884"/>
    <lineage>
        <taxon>Eukaryota</taxon>
        <taxon>Metazoa</taxon>
        <taxon>Ecdysozoa</taxon>
        <taxon>Nematoda</taxon>
        <taxon>Chromadorea</taxon>
        <taxon>Rhabditida</taxon>
        <taxon>Tylenchina</taxon>
        <taxon>Panagrolaimomorpha</taxon>
        <taxon>Panagrolaimoidea</taxon>
        <taxon>Panagrolaimidae</taxon>
        <taxon>Panagrolaimus</taxon>
    </lineage>
</organism>
<dbReference type="WBParaSite" id="PDA_v2.g26792.t1">
    <property type="protein sequence ID" value="PDA_v2.g26792.t1"/>
    <property type="gene ID" value="PDA_v2.g26792"/>
</dbReference>
<sequence length="327" mass="36660">MYLSTSSPLMNVLCDANRNRMKCKTLLHEDIDSVPRLKDHQLDLYGGYDAAGLNFSKEGSKYLLKISSVFTPAYDTTLCTFLMEWPSSVNLQDIQGQVPEHPENFDVCEDYCDSLKNETGVKFGSKSTVEFTMAFLDKEKEYKLLHSNGYFSPIYTIAGSTSCTKYSTNVKFNDGSLTFKRDGEKIDIETDFKPLPELLKDVSISNASNVNFYFYGNTVYCTFFDPQNAFQLRLLKLPKEIAESMKSETTIKISHSSTANECNETLKLHVGNGVKLLFPKSNTSSSTVEPFNTTLPANATEIAKTSKPANKTEEASFPLWAIILIGW</sequence>
<proteinExistence type="predicted"/>
<accession>A0A914QBY1</accession>
<dbReference type="Proteomes" id="UP000887578">
    <property type="component" value="Unplaced"/>
</dbReference>
<name>A0A914QBY1_9BILA</name>